<dbReference type="GeneID" id="88171499"/>
<keyword evidence="4 8" id="KW-0507">mRNA processing</keyword>
<dbReference type="EMBL" id="CP138894">
    <property type="protein sequence ID" value="WPK23202.1"/>
    <property type="molecule type" value="Genomic_DNA"/>
</dbReference>
<keyword evidence="5 8" id="KW-0378">Hydrolase</keyword>
<dbReference type="GO" id="GO:0140818">
    <property type="term" value="F:mRNA 5'-triphosphate monophosphatase activity"/>
    <property type="evidence" value="ECO:0007669"/>
    <property type="project" value="UniProtKB-EC"/>
</dbReference>
<dbReference type="Pfam" id="PF02940">
    <property type="entry name" value="mRNA_triPase"/>
    <property type="match status" value="1"/>
</dbReference>
<evidence type="ECO:0000313" key="11">
    <source>
        <dbReference type="EMBL" id="WPK23202.1"/>
    </source>
</evidence>
<evidence type="ECO:0000256" key="5">
    <source>
        <dbReference type="ARBA" id="ARBA00022801"/>
    </source>
</evidence>
<accession>A0AAX4H5G1</accession>
<protein>
    <recommendedName>
        <fullName evidence="8">mRNA-capping enzyme subunit beta</fullName>
        <ecNumber evidence="8">3.6.1.74</ecNumber>
    </recommendedName>
    <alternativeName>
        <fullName evidence="8">mRNA 5'-phosphatase</fullName>
    </alternativeName>
    <alternativeName>
        <fullName evidence="8">mRNA 5'-triphosphate monophosphatase</fullName>
    </alternativeName>
</protein>
<feature type="compositionally biased region" description="Basic and acidic residues" evidence="9">
    <location>
        <begin position="53"/>
        <end position="64"/>
    </location>
</feature>
<dbReference type="EC" id="3.6.1.74" evidence="8"/>
<comment type="catalytic activity">
    <reaction evidence="7">
        <text>a 5'-end triphospho-ribonucleoside in mRNA + H2O = a 5'-end diphospho-ribonucleoside in mRNA + phosphate + H(+)</text>
        <dbReference type="Rhea" id="RHEA:67004"/>
        <dbReference type="Rhea" id="RHEA-COMP:17164"/>
        <dbReference type="Rhea" id="RHEA-COMP:17165"/>
        <dbReference type="ChEBI" id="CHEBI:15377"/>
        <dbReference type="ChEBI" id="CHEBI:15378"/>
        <dbReference type="ChEBI" id="CHEBI:43474"/>
        <dbReference type="ChEBI" id="CHEBI:167616"/>
        <dbReference type="ChEBI" id="CHEBI:167618"/>
        <dbReference type="EC" id="3.6.1.74"/>
    </reaction>
    <physiologicalReaction direction="left-to-right" evidence="7">
        <dbReference type="Rhea" id="RHEA:67005"/>
    </physiologicalReaction>
</comment>
<dbReference type="InterPro" id="IPR040343">
    <property type="entry name" value="Cet1/Ctl1"/>
</dbReference>
<dbReference type="GO" id="GO:0006370">
    <property type="term" value="P:7-methylguanosine mRNA capping"/>
    <property type="evidence" value="ECO:0007669"/>
    <property type="project" value="UniProtKB-UniRule"/>
</dbReference>
<keyword evidence="6 8" id="KW-0539">Nucleus</keyword>
<organism evidence="11 12">
    <name type="scientific">Australozyma saopauloensis</name>
    <dbReference type="NCBI Taxonomy" id="291208"/>
    <lineage>
        <taxon>Eukaryota</taxon>
        <taxon>Fungi</taxon>
        <taxon>Dikarya</taxon>
        <taxon>Ascomycota</taxon>
        <taxon>Saccharomycotina</taxon>
        <taxon>Pichiomycetes</taxon>
        <taxon>Metschnikowiaceae</taxon>
        <taxon>Australozyma</taxon>
    </lineage>
</organism>
<name>A0AAX4H5G1_9ASCO</name>
<dbReference type="InterPro" id="IPR033469">
    <property type="entry name" value="CYTH-like_dom_sf"/>
</dbReference>
<evidence type="ECO:0000256" key="1">
    <source>
        <dbReference type="ARBA" id="ARBA00001946"/>
    </source>
</evidence>
<evidence type="ECO:0000256" key="4">
    <source>
        <dbReference type="ARBA" id="ARBA00022664"/>
    </source>
</evidence>
<sequence length="523" mass="59461">MNVGSILNGDSPSEDTKFENQGDSIRPVPPPMVQKHSITNLLNDSPATAEGLGKQESDEDKSFQDDDEDVDSAAEMIDRELEIQSQMEKEQQDKKIATAESKASETKQPVAGENLLPKSRKSLLPKSQKPPLPKNGSSKSNNVKREKPHSPRNKSHSQNESKASLVLSEINRLNELKKTKWKPKRYSEPPIWAQQYMSPSQQEKLPFSSQRPVSSLGNVKPVFDRGSMQSGDLECLITGVIPPQSTVRTIAEWIYANFVEISVENRQYVELELKFGTLMDKTSGRRLAIGVSSECIFTDTSAINFELSVHEAGWKEIKTFMDELEKQYQEENRRDPTKPRKKFAVTETDNIDYFYSCGERNEKPQKIRITKDQLLTPPRYTGIEKKRLSDIHIFNPSSMFDFRLSLNLEMPIPEGSVEPTMKNNKIALQRGKKRTSFTHSSTVTRFDFTEVFVPKPSRNKAGKAVASNETSYELELELDTFLIFRGFDKVRDGLDSIRFEELVEVFLNNARCCNNRVTKFASK</sequence>
<keyword evidence="12" id="KW-1185">Reference proteome</keyword>
<dbReference type="SUPFAM" id="SSF55154">
    <property type="entry name" value="CYTH-like phosphatases"/>
    <property type="match status" value="1"/>
</dbReference>
<feature type="compositionally biased region" description="Basic and acidic residues" evidence="9">
    <location>
        <begin position="76"/>
        <end position="105"/>
    </location>
</feature>
<feature type="region of interest" description="Disordered" evidence="9">
    <location>
        <begin position="1"/>
        <end position="165"/>
    </location>
</feature>
<evidence type="ECO:0000256" key="8">
    <source>
        <dbReference type="RuleBase" id="RU367053"/>
    </source>
</evidence>
<dbReference type="GO" id="GO:0004651">
    <property type="term" value="F:polynucleotide 5'-phosphatase activity"/>
    <property type="evidence" value="ECO:0007669"/>
    <property type="project" value="UniProtKB-UniRule"/>
</dbReference>
<feature type="domain" description="mRNA triphosphatase Cet1-like" evidence="10">
    <location>
        <begin position="244"/>
        <end position="478"/>
    </location>
</feature>
<dbReference type="AlphaFoldDB" id="A0AAX4H5G1"/>
<comment type="similarity">
    <text evidence="3 8">Belongs to the fungal TPase family.</text>
</comment>
<evidence type="ECO:0000256" key="3">
    <source>
        <dbReference type="ARBA" id="ARBA00006345"/>
    </source>
</evidence>
<dbReference type="KEGG" id="asau:88171499"/>
<evidence type="ECO:0000256" key="2">
    <source>
        <dbReference type="ARBA" id="ARBA00004123"/>
    </source>
</evidence>
<dbReference type="InterPro" id="IPR004206">
    <property type="entry name" value="mRNA_triPase_Cet1"/>
</dbReference>
<comment type="function">
    <text evidence="8">First step of mRNA capping. Converts the 5'-triphosphate end of a nascent mRNA chain into a diphosphate end.</text>
</comment>
<dbReference type="PANTHER" id="PTHR28118:SF1">
    <property type="entry name" value="POLYNUCLEOTIDE 5'-TRIPHOSPHATASE CTL1-RELATED"/>
    <property type="match status" value="1"/>
</dbReference>
<evidence type="ECO:0000256" key="9">
    <source>
        <dbReference type="SAM" id="MobiDB-lite"/>
    </source>
</evidence>
<evidence type="ECO:0000256" key="7">
    <source>
        <dbReference type="ARBA" id="ARBA00047740"/>
    </source>
</evidence>
<dbReference type="Gene3D" id="3.20.100.10">
    <property type="entry name" value="mRNA triphosphatase Cet1-like"/>
    <property type="match status" value="1"/>
</dbReference>
<proteinExistence type="inferred from homology"/>
<evidence type="ECO:0000259" key="10">
    <source>
        <dbReference type="Pfam" id="PF02940"/>
    </source>
</evidence>
<dbReference type="Proteomes" id="UP001338582">
    <property type="component" value="Chromosome 1"/>
</dbReference>
<comment type="subcellular location">
    <subcellularLocation>
        <location evidence="2 8">Nucleus</location>
    </subcellularLocation>
</comment>
<evidence type="ECO:0000313" key="12">
    <source>
        <dbReference type="Proteomes" id="UP001338582"/>
    </source>
</evidence>
<feature type="compositionally biased region" description="Polar residues" evidence="9">
    <location>
        <begin position="36"/>
        <end position="46"/>
    </location>
</feature>
<keyword evidence="8" id="KW-0506">mRNA capping</keyword>
<reference evidence="11 12" key="1">
    <citation type="submission" date="2023-10" db="EMBL/GenBank/DDBJ databases">
        <title>Draft Genome Sequence of Candida saopaulonensis from a very Premature Infant with Sepsis.</title>
        <authorList>
            <person name="Ning Y."/>
            <person name="Dai R."/>
            <person name="Xiao M."/>
            <person name="Xu Y."/>
            <person name="Yan Q."/>
            <person name="Zhang L."/>
        </authorList>
    </citation>
    <scope>NUCLEOTIDE SEQUENCE [LARGE SCALE GENOMIC DNA]</scope>
    <source>
        <strain evidence="11 12">19XY460</strain>
    </source>
</reference>
<gene>
    <name evidence="11" type="ORF">PUMCH_000430</name>
</gene>
<dbReference type="InterPro" id="IPR037009">
    <property type="entry name" value="mRNA_triPase_Cet1_sf"/>
</dbReference>
<dbReference type="CDD" id="cd07470">
    <property type="entry name" value="CYTH-like_mRNA_RTPase"/>
    <property type="match status" value="1"/>
</dbReference>
<evidence type="ECO:0000256" key="6">
    <source>
        <dbReference type="ARBA" id="ARBA00023242"/>
    </source>
</evidence>
<dbReference type="PANTHER" id="PTHR28118">
    <property type="entry name" value="POLYNUCLEOTIDE 5'-TRIPHOSPHATASE-RELATED"/>
    <property type="match status" value="1"/>
</dbReference>
<comment type="cofactor">
    <cofactor evidence="1 8">
        <name>Mg(2+)</name>
        <dbReference type="ChEBI" id="CHEBI:18420"/>
    </cofactor>
</comment>
<comment type="subunit">
    <text evidence="8">Heterodimer. The mRNA-capping enzyme is composed of two separate chains alpha and beta, respectively a mRNA guanylyltransferase and an mRNA 5'-triphosphate monophosphatase.</text>
</comment>
<dbReference type="GO" id="GO:0031533">
    <property type="term" value="C:mRNA capping enzyme complex"/>
    <property type="evidence" value="ECO:0007669"/>
    <property type="project" value="UniProtKB-UniRule"/>
</dbReference>
<dbReference type="RefSeq" id="XP_062875589.1">
    <property type="nucleotide sequence ID" value="XM_063019519.1"/>
</dbReference>